<dbReference type="PANTHER" id="PTHR35124:SF1">
    <property type="entry name" value="CYTOCHROME P450 FAMILY PROTEIN"/>
    <property type="match status" value="1"/>
</dbReference>
<comment type="caution">
    <text evidence="3">The sequence shown here is derived from an EMBL/GenBank/DDBJ whole genome shotgun (WGS) entry which is preliminary data.</text>
</comment>
<sequence>MDNRSCNYITAMVACQHKSRAVSRGRRRICAGRMRSLARSRSSSFGSRSWRASDSWGFQTHMRRRVIHLFWFMVFVVLPASIGAFFFIVSCRMFSTSGGLPLENSTLTDSSRSLKSSGQALSDFLENKILKPIGHENHYQLSRIASDQRLENGRDPASGPLTFGLKKSDGAAESGAETKQSRILSVSTTSSQMLHEERPSSVLASISTRSTTRPEGSGDVKKPIVVDLERQHEHSSIEASEEVDEPLTPSDLTAPQGPQEWLEFPLVDNETAYLLEPFNRVDKSGCLNVRTSRIQIMKGPPGFIQPSGGGSSSSKRKARVRLAAGSKYEVILAAISNDGKQQCVGGDYFETDLQGPKWKSRPPVLDHNNGTYSITFQIHPRFAGAHNFTIILLFANYEGLNRNPARWARQQIVLSLEIDFVLPEVIHTVADTSWISKMLRSASLSSLAPPSSSSSLKLRLCQPQDFERKYWTGRWTKEEEYECPMDEQGKVSCRDPDALVEEVWSEGLLSSLKSDGWVYSAHCAFRIFSEDEAWKCLNNKWLYFWGDSNMEDTITNLLNSVLGFKQSLSIIPRVFDKVIDSPNDGGKYSVRITNIFNGHHEVERKWEGLSSLLNPQYQTFIRSHFQNDTAPDFLIMNSGLHDGMYWKKVEQFLHDGVEHTWRFWDDVWKNMKAERPKIIYRSTVAAGGQQRILSMNPQKMEFYNHLLQDRLSQLNPKNLQFIDAFDITFPWHYDHVTNDGLHYGRPPANIKSFIAKPAGYKNFVDLMLGHVYLNAICGA</sequence>
<evidence type="ECO:0000313" key="3">
    <source>
        <dbReference type="EMBL" id="OAE31790.1"/>
    </source>
</evidence>
<dbReference type="Proteomes" id="UP000077202">
    <property type="component" value="Unassembled WGS sequence"/>
</dbReference>
<feature type="transmembrane region" description="Helical" evidence="2">
    <location>
        <begin position="69"/>
        <end position="89"/>
    </location>
</feature>
<organism evidence="3 4">
    <name type="scientific">Marchantia polymorpha subsp. ruderalis</name>
    <dbReference type="NCBI Taxonomy" id="1480154"/>
    <lineage>
        <taxon>Eukaryota</taxon>
        <taxon>Viridiplantae</taxon>
        <taxon>Streptophyta</taxon>
        <taxon>Embryophyta</taxon>
        <taxon>Marchantiophyta</taxon>
        <taxon>Marchantiopsida</taxon>
        <taxon>Marchantiidae</taxon>
        <taxon>Marchantiales</taxon>
        <taxon>Marchantiaceae</taxon>
        <taxon>Marchantia</taxon>
    </lineage>
</organism>
<evidence type="ECO:0000256" key="1">
    <source>
        <dbReference type="SAM" id="MobiDB-lite"/>
    </source>
</evidence>
<dbReference type="PANTHER" id="PTHR35124">
    <property type="entry name" value="CYTOCHROME P450 FAMILY PROTEIN"/>
    <property type="match status" value="1"/>
</dbReference>
<keyword evidence="2" id="KW-1133">Transmembrane helix</keyword>
<proteinExistence type="predicted"/>
<name>A0A176WF01_MARPO</name>
<reference evidence="3" key="1">
    <citation type="submission" date="2016-03" db="EMBL/GenBank/DDBJ databases">
        <title>Mechanisms controlling the formation of the plant cell surface in tip-growing cells are functionally conserved among land plants.</title>
        <authorList>
            <person name="Honkanen S."/>
            <person name="Jones V.A."/>
            <person name="Morieri G."/>
            <person name="Champion C."/>
            <person name="Hetherington A.J."/>
            <person name="Kelly S."/>
            <person name="Saint-Marcoux D."/>
            <person name="Proust H."/>
            <person name="Prescott H."/>
            <person name="Dolan L."/>
        </authorList>
    </citation>
    <scope>NUCLEOTIDE SEQUENCE [LARGE SCALE GENOMIC DNA]</scope>
    <source>
        <tissue evidence="3">Whole gametophyte</tissue>
    </source>
</reference>
<dbReference type="EMBL" id="LVLJ01000960">
    <property type="protein sequence ID" value="OAE31790.1"/>
    <property type="molecule type" value="Genomic_DNA"/>
</dbReference>
<keyword evidence="2" id="KW-0812">Transmembrane</keyword>
<accession>A0A176WF01</accession>
<keyword evidence="4" id="KW-1185">Reference proteome</keyword>
<evidence type="ECO:0000256" key="2">
    <source>
        <dbReference type="SAM" id="Phobius"/>
    </source>
</evidence>
<gene>
    <name evidence="3" type="ORF">AXG93_1838s1000</name>
</gene>
<protein>
    <submittedName>
        <fullName evidence="3">Uncharacterized protein</fullName>
    </submittedName>
</protein>
<feature type="compositionally biased region" description="Polar residues" evidence="1">
    <location>
        <begin position="202"/>
        <end position="214"/>
    </location>
</feature>
<feature type="compositionally biased region" description="Basic and acidic residues" evidence="1">
    <location>
        <begin position="216"/>
        <end position="236"/>
    </location>
</feature>
<dbReference type="AlphaFoldDB" id="A0A176WF01"/>
<feature type="region of interest" description="Disordered" evidence="1">
    <location>
        <begin position="148"/>
        <end position="257"/>
    </location>
</feature>
<feature type="compositionally biased region" description="Polar residues" evidence="1">
    <location>
        <begin position="177"/>
        <end position="193"/>
    </location>
</feature>
<keyword evidence="2" id="KW-0472">Membrane</keyword>
<dbReference type="PROSITE" id="PS51257">
    <property type="entry name" value="PROKAR_LIPOPROTEIN"/>
    <property type="match status" value="1"/>
</dbReference>
<evidence type="ECO:0000313" key="4">
    <source>
        <dbReference type="Proteomes" id="UP000077202"/>
    </source>
</evidence>